<comment type="subcellular location">
    <subcellularLocation>
        <location evidence="1">Endoplasmic reticulum</location>
    </subcellularLocation>
</comment>
<evidence type="ECO:0000256" key="14">
    <source>
        <dbReference type="ARBA" id="ARBA00033080"/>
    </source>
</evidence>
<keyword evidence="13" id="KW-0119">Carbohydrate metabolism</keyword>
<dbReference type="GO" id="GO:0046922">
    <property type="term" value="F:peptide-O-fucosyltransferase activity"/>
    <property type="evidence" value="ECO:0007669"/>
    <property type="project" value="UniProtKB-EC"/>
</dbReference>
<sequence>MQIHWYFSSIFFVSPLFLVLLSLPLSPNAFVLFCPCTGRFGNQMEQFLGVFAFAKLLNRTLVLPPIINYPPAVRKAEMVDFDQFFIVQTLGQFHQIVLLRDFMRGIATKIWPMERRKVLCWSPRPGLAARSELGCHATEGNPSGPFWRHQFVQWSSQIEQNAREFVVRKFGHGKAFVAIHLRNDRDWENVCQLLREEKSPMDSRRRELFASAQCTGSDEEYGQLTVEACNPSLDNILKEIHFHVLRLSAAGVFVASDRNHHLAQIGAHLAKSVRWSVTVTGWAEGNVGSSGGRGNVPVELALLGMADHFIANCVSTFSAFVVRQRHFGLSHTQKHRSVTFLAFPNAAMELLPEGSGQQKKAGTVIAGGDEL</sequence>
<comment type="catalytic activity">
    <reaction evidence="16">
        <text>L-seryl-[protein] + GDP-beta-L-fucose = 3-O-(alpha-L-fucosyl)-L-seryl-[protein] + GDP + H(+)</text>
        <dbReference type="Rhea" id="RHEA:63644"/>
        <dbReference type="Rhea" id="RHEA-COMP:9863"/>
        <dbReference type="Rhea" id="RHEA-COMP:17914"/>
        <dbReference type="ChEBI" id="CHEBI:15378"/>
        <dbReference type="ChEBI" id="CHEBI:29999"/>
        <dbReference type="ChEBI" id="CHEBI:57273"/>
        <dbReference type="ChEBI" id="CHEBI:58189"/>
        <dbReference type="ChEBI" id="CHEBI:189632"/>
        <dbReference type="EC" id="2.4.1.221"/>
    </reaction>
    <physiologicalReaction direction="left-to-right" evidence="16">
        <dbReference type="Rhea" id="RHEA:63645"/>
    </physiologicalReaction>
</comment>
<organism evidence="18 19">
    <name type="scientific">Globodera rostochiensis</name>
    <name type="common">Golden nematode worm</name>
    <name type="synonym">Heterodera rostochiensis</name>
    <dbReference type="NCBI Taxonomy" id="31243"/>
    <lineage>
        <taxon>Eukaryota</taxon>
        <taxon>Metazoa</taxon>
        <taxon>Ecdysozoa</taxon>
        <taxon>Nematoda</taxon>
        <taxon>Chromadorea</taxon>
        <taxon>Rhabditida</taxon>
        <taxon>Tylenchina</taxon>
        <taxon>Tylenchomorpha</taxon>
        <taxon>Tylenchoidea</taxon>
        <taxon>Heteroderidae</taxon>
        <taxon>Heteroderinae</taxon>
        <taxon>Globodera</taxon>
    </lineage>
</organism>
<evidence type="ECO:0000256" key="6">
    <source>
        <dbReference type="ARBA" id="ARBA00022676"/>
    </source>
</evidence>
<dbReference type="Gene3D" id="3.40.50.11340">
    <property type="match status" value="1"/>
</dbReference>
<accession>A0A914I1U7</accession>
<evidence type="ECO:0000256" key="13">
    <source>
        <dbReference type="ARBA" id="ARBA00023277"/>
    </source>
</evidence>
<evidence type="ECO:0000256" key="11">
    <source>
        <dbReference type="ARBA" id="ARBA00023180"/>
    </source>
</evidence>
<evidence type="ECO:0000256" key="5">
    <source>
        <dbReference type="ARBA" id="ARBA00021745"/>
    </source>
</evidence>
<keyword evidence="18" id="KW-1185">Reference proteome</keyword>
<evidence type="ECO:0000313" key="18">
    <source>
        <dbReference type="Proteomes" id="UP000887572"/>
    </source>
</evidence>
<reference evidence="19" key="1">
    <citation type="submission" date="2022-11" db="UniProtKB">
        <authorList>
            <consortium name="WormBaseParasite"/>
        </authorList>
    </citation>
    <scope>IDENTIFICATION</scope>
</reference>
<proteinExistence type="inferred from homology"/>
<comment type="similarity">
    <text evidence="3">Belongs to the glycosyltransferase 65 family.</text>
</comment>
<evidence type="ECO:0000256" key="2">
    <source>
        <dbReference type="ARBA" id="ARBA00004922"/>
    </source>
</evidence>
<dbReference type="AlphaFoldDB" id="A0A914I1U7"/>
<dbReference type="GO" id="GO:0007219">
    <property type="term" value="P:Notch signaling pathway"/>
    <property type="evidence" value="ECO:0007669"/>
    <property type="project" value="UniProtKB-KW"/>
</dbReference>
<dbReference type="GO" id="GO:0005783">
    <property type="term" value="C:endoplasmic reticulum"/>
    <property type="evidence" value="ECO:0007669"/>
    <property type="project" value="UniProtKB-SubCell"/>
</dbReference>
<dbReference type="InterPro" id="IPR019378">
    <property type="entry name" value="GDP-Fuc_O-FucTrfase"/>
</dbReference>
<keyword evidence="6" id="KW-0328">Glycosyltransferase</keyword>
<dbReference type="Pfam" id="PF10250">
    <property type="entry name" value="O-FucT"/>
    <property type="match status" value="1"/>
</dbReference>
<name>A0A914I1U7_GLORO</name>
<evidence type="ECO:0000256" key="4">
    <source>
        <dbReference type="ARBA" id="ARBA00012196"/>
    </source>
</evidence>
<protein>
    <recommendedName>
        <fullName evidence="5">GDP-fucose protein O-fucosyltransferase 1</fullName>
        <ecNumber evidence="4">2.4.1.221</ecNumber>
    </recommendedName>
    <alternativeName>
        <fullName evidence="14">Peptide-O-fucosyltransferase 1</fullName>
    </alternativeName>
</protein>
<keyword evidence="12" id="KW-0294">Fucose metabolism</keyword>
<evidence type="ECO:0000256" key="17">
    <source>
        <dbReference type="SAM" id="SignalP"/>
    </source>
</evidence>
<evidence type="ECO:0000256" key="15">
    <source>
        <dbReference type="ARBA" id="ARBA00047273"/>
    </source>
</evidence>
<evidence type="ECO:0000256" key="1">
    <source>
        <dbReference type="ARBA" id="ARBA00004240"/>
    </source>
</evidence>
<evidence type="ECO:0000313" key="19">
    <source>
        <dbReference type="WBParaSite" id="Gr19_v10_g5831.t1"/>
    </source>
</evidence>
<keyword evidence="7" id="KW-0808">Transferase</keyword>
<dbReference type="EC" id="2.4.1.221" evidence="4"/>
<evidence type="ECO:0000256" key="12">
    <source>
        <dbReference type="ARBA" id="ARBA00023253"/>
    </source>
</evidence>
<dbReference type="Proteomes" id="UP000887572">
    <property type="component" value="Unplaced"/>
</dbReference>
<keyword evidence="10" id="KW-1015">Disulfide bond</keyword>
<keyword evidence="8" id="KW-0256">Endoplasmic reticulum</keyword>
<dbReference type="PANTHER" id="PTHR21420:SF10">
    <property type="entry name" value="GDP-FUCOSE PROTEIN O-FUCOSYLTRANSFERASE 1"/>
    <property type="match status" value="1"/>
</dbReference>
<keyword evidence="11" id="KW-0325">Glycoprotein</keyword>
<evidence type="ECO:0000256" key="16">
    <source>
        <dbReference type="ARBA" id="ARBA00048647"/>
    </source>
</evidence>
<evidence type="ECO:0000256" key="9">
    <source>
        <dbReference type="ARBA" id="ARBA00022976"/>
    </source>
</evidence>
<evidence type="ECO:0000256" key="7">
    <source>
        <dbReference type="ARBA" id="ARBA00022679"/>
    </source>
</evidence>
<dbReference type="PANTHER" id="PTHR21420">
    <property type="entry name" value="GDP-FUCOSE PROTEIN O-FUCOSYLTRANSFERASE 1"/>
    <property type="match status" value="1"/>
</dbReference>
<dbReference type="InterPro" id="IPR039922">
    <property type="entry name" value="POFUT1"/>
</dbReference>
<feature type="signal peptide" evidence="17">
    <location>
        <begin position="1"/>
        <end position="29"/>
    </location>
</feature>
<comment type="pathway">
    <text evidence="2">Protein modification; protein glycosylation.</text>
</comment>
<dbReference type="WBParaSite" id="Gr19_v10_g5831.t1">
    <property type="protein sequence ID" value="Gr19_v10_g5831.t1"/>
    <property type="gene ID" value="Gr19_v10_g5831"/>
</dbReference>
<evidence type="ECO:0000256" key="3">
    <source>
        <dbReference type="ARBA" id="ARBA00010626"/>
    </source>
</evidence>
<keyword evidence="17" id="KW-0732">Signal</keyword>
<comment type="catalytic activity">
    <reaction evidence="15">
        <text>L-threonyl-[protein] + GDP-beta-L-fucose = 3-O-(alpha-L-fucosyl)-L-threonyl-[protein] + GDP + H(+)</text>
        <dbReference type="Rhea" id="RHEA:70491"/>
        <dbReference type="Rhea" id="RHEA-COMP:11060"/>
        <dbReference type="Rhea" id="RHEA-COMP:17915"/>
        <dbReference type="ChEBI" id="CHEBI:15378"/>
        <dbReference type="ChEBI" id="CHEBI:30013"/>
        <dbReference type="ChEBI" id="CHEBI:57273"/>
        <dbReference type="ChEBI" id="CHEBI:58189"/>
        <dbReference type="ChEBI" id="CHEBI:189631"/>
        <dbReference type="EC" id="2.4.1.221"/>
    </reaction>
    <physiologicalReaction direction="left-to-right" evidence="15">
        <dbReference type="Rhea" id="RHEA:70492"/>
    </physiologicalReaction>
</comment>
<evidence type="ECO:0000256" key="8">
    <source>
        <dbReference type="ARBA" id="ARBA00022824"/>
    </source>
</evidence>
<evidence type="ECO:0000256" key="10">
    <source>
        <dbReference type="ARBA" id="ARBA00023157"/>
    </source>
</evidence>
<keyword evidence="9" id="KW-0914">Notch signaling pathway</keyword>
<feature type="chain" id="PRO_5037401824" description="GDP-fucose protein O-fucosyltransferase 1" evidence="17">
    <location>
        <begin position="30"/>
        <end position="371"/>
    </location>
</feature>
<dbReference type="GO" id="GO:0006004">
    <property type="term" value="P:fucose metabolic process"/>
    <property type="evidence" value="ECO:0007669"/>
    <property type="project" value="UniProtKB-KW"/>
</dbReference>